<dbReference type="EMBL" id="JAXOVC010000006">
    <property type="protein sequence ID" value="KAK4500358.1"/>
    <property type="molecule type" value="Genomic_DNA"/>
</dbReference>
<accession>A0ABR0EGM5</accession>
<evidence type="ECO:0000256" key="2">
    <source>
        <dbReference type="ARBA" id="ARBA00022801"/>
    </source>
</evidence>
<comment type="caution">
    <text evidence="8">The sequence shown here is derived from an EMBL/GenBank/DDBJ whole genome shotgun (WGS) entry which is preliminary data.</text>
</comment>
<evidence type="ECO:0000313" key="9">
    <source>
        <dbReference type="Proteomes" id="UP001305779"/>
    </source>
</evidence>
<keyword evidence="9" id="KW-1185">Reference proteome</keyword>
<keyword evidence="2 5" id="KW-0378">Hydrolase</keyword>
<proteinExistence type="inferred from homology"/>
<dbReference type="InterPro" id="IPR017853">
    <property type="entry name" value="GH"/>
</dbReference>
<organism evidence="8 9">
    <name type="scientific">Zasmidium cellare</name>
    <name type="common">Wine cellar mold</name>
    <name type="synonym">Racodium cellare</name>
    <dbReference type="NCBI Taxonomy" id="395010"/>
    <lineage>
        <taxon>Eukaryota</taxon>
        <taxon>Fungi</taxon>
        <taxon>Dikarya</taxon>
        <taxon>Ascomycota</taxon>
        <taxon>Pezizomycotina</taxon>
        <taxon>Dothideomycetes</taxon>
        <taxon>Dothideomycetidae</taxon>
        <taxon>Mycosphaerellales</taxon>
        <taxon>Mycosphaerellaceae</taxon>
        <taxon>Zasmidium</taxon>
    </lineage>
</organism>
<keyword evidence="3 5" id="KW-0326">Glycosidase</keyword>
<evidence type="ECO:0000259" key="7">
    <source>
        <dbReference type="Pfam" id="PF00150"/>
    </source>
</evidence>
<protein>
    <recommendedName>
        <fullName evidence="7">Glycoside hydrolase family 5 domain-containing protein</fullName>
    </recommendedName>
</protein>
<dbReference type="PANTHER" id="PTHR31297">
    <property type="entry name" value="GLUCAN ENDO-1,6-BETA-GLUCOSIDASE B"/>
    <property type="match status" value="1"/>
</dbReference>
<dbReference type="InterPro" id="IPR050386">
    <property type="entry name" value="Glycosyl_hydrolase_5"/>
</dbReference>
<evidence type="ECO:0000256" key="1">
    <source>
        <dbReference type="ARBA" id="ARBA00005641"/>
    </source>
</evidence>
<dbReference type="PANTHER" id="PTHR31297:SF42">
    <property type="entry name" value="GLYCOSIDE HYDROLASE FAMILY 5 DOMAIN-CONTAINING PROTEIN"/>
    <property type="match status" value="1"/>
</dbReference>
<feature type="signal peptide" evidence="6">
    <location>
        <begin position="1"/>
        <end position="24"/>
    </location>
</feature>
<comment type="similarity">
    <text evidence="1 5">Belongs to the glycosyl hydrolase 5 (cellulase A) family.</text>
</comment>
<evidence type="ECO:0000256" key="5">
    <source>
        <dbReference type="RuleBase" id="RU361153"/>
    </source>
</evidence>
<evidence type="ECO:0000313" key="8">
    <source>
        <dbReference type="EMBL" id="KAK4500358.1"/>
    </source>
</evidence>
<evidence type="ECO:0000256" key="3">
    <source>
        <dbReference type="ARBA" id="ARBA00023295"/>
    </source>
</evidence>
<dbReference type="Pfam" id="PF00150">
    <property type="entry name" value="Cellulase"/>
    <property type="match status" value="1"/>
</dbReference>
<keyword evidence="4" id="KW-0961">Cell wall biogenesis/degradation</keyword>
<evidence type="ECO:0000256" key="6">
    <source>
        <dbReference type="SAM" id="SignalP"/>
    </source>
</evidence>
<reference evidence="8 9" key="1">
    <citation type="journal article" date="2023" name="G3 (Bethesda)">
        <title>A chromosome-level genome assembly of Zasmidium syzygii isolated from banana leaves.</title>
        <authorList>
            <person name="van Westerhoven A.C."/>
            <person name="Mehrabi R."/>
            <person name="Talebi R."/>
            <person name="Steentjes M.B.F."/>
            <person name="Corcolon B."/>
            <person name="Chong P.A."/>
            <person name="Kema G.H.J."/>
            <person name="Seidl M.F."/>
        </authorList>
    </citation>
    <scope>NUCLEOTIDE SEQUENCE [LARGE SCALE GENOMIC DNA]</scope>
    <source>
        <strain evidence="8 9">P124</strain>
    </source>
</reference>
<dbReference type="SUPFAM" id="SSF51445">
    <property type="entry name" value="(Trans)glycosidases"/>
    <property type="match status" value="1"/>
</dbReference>
<sequence>MPSKRLAMATLLLLIALLVTTATAQIKGVNLGGWLLSEPWITPSLYDDVSAEDEWHLCAELGEDACSQLLRTHWKSFLNQSDFQAIQRAGLNVVRIPVGYWAVDVEDYEPYVQGQFSYLTRAVKWAGGLGLGVVISLHGLPGSQNGQENSGLAGDIEFASNSSTVERSLKVLSNLTKEFSQDVYGGAVKSIELANEPRTGSSLPFHDLLEYYQRGSDAVRAENPNVSINITIHGQSKLNTRPRGSLVIQLKEKHPHWSQALQATSSLLRSLVALRIGGMIMLCVAISAEGRGYRRKLTDIADPDAFQPLTSWEAHSSNANTTSLPSQNLSLDTHQYYAYYPRGHLNQDEVLKSVCEMSKQLKQKSSKSKLPPTLVGEWSLAQNSSNLPTNYQSNRTEYTSWLRLFFEAQNAAYAPNGGDQASIGWIFWTWRTENDAAAWSYRQGLVEGYIPANVSDDSLLKYKVDKHGCVKSLAGRTASVSKVLMVVVFIVAVYTYS</sequence>
<name>A0ABR0EGM5_ZASCE</name>
<gene>
    <name evidence="8" type="ORF">PRZ48_008547</name>
</gene>
<feature type="domain" description="Glycoside hydrolase family 5" evidence="7">
    <location>
        <begin position="70"/>
        <end position="432"/>
    </location>
</feature>
<dbReference type="InterPro" id="IPR001547">
    <property type="entry name" value="Glyco_hydro_5"/>
</dbReference>
<evidence type="ECO:0000256" key="4">
    <source>
        <dbReference type="ARBA" id="ARBA00023316"/>
    </source>
</evidence>
<feature type="chain" id="PRO_5047206563" description="Glycoside hydrolase family 5 domain-containing protein" evidence="6">
    <location>
        <begin position="25"/>
        <end position="497"/>
    </location>
</feature>
<dbReference type="Gene3D" id="3.20.20.80">
    <property type="entry name" value="Glycosidases"/>
    <property type="match status" value="2"/>
</dbReference>
<dbReference type="Proteomes" id="UP001305779">
    <property type="component" value="Unassembled WGS sequence"/>
</dbReference>
<keyword evidence="6" id="KW-0732">Signal</keyword>